<dbReference type="PaxDb" id="35128-Thaps3428"/>
<reference evidence="2 3" key="1">
    <citation type="journal article" date="2004" name="Science">
        <title>The genome of the diatom Thalassiosira pseudonana: ecology, evolution, and metabolism.</title>
        <authorList>
            <person name="Armbrust E.V."/>
            <person name="Berges J.A."/>
            <person name="Bowler C."/>
            <person name="Green B.R."/>
            <person name="Martinez D."/>
            <person name="Putnam N.H."/>
            <person name="Zhou S."/>
            <person name="Allen A.E."/>
            <person name="Apt K.E."/>
            <person name="Bechner M."/>
            <person name="Brzezinski M.A."/>
            <person name="Chaal B.K."/>
            <person name="Chiovitti A."/>
            <person name="Davis A.K."/>
            <person name="Demarest M.S."/>
            <person name="Detter J.C."/>
            <person name="Glavina T."/>
            <person name="Goodstein D."/>
            <person name="Hadi M.Z."/>
            <person name="Hellsten U."/>
            <person name="Hildebrand M."/>
            <person name="Jenkins B.D."/>
            <person name="Jurka J."/>
            <person name="Kapitonov V.V."/>
            <person name="Kroger N."/>
            <person name="Lau W.W."/>
            <person name="Lane T.W."/>
            <person name="Larimer F.W."/>
            <person name="Lippmeier J.C."/>
            <person name="Lucas S."/>
            <person name="Medina M."/>
            <person name="Montsant A."/>
            <person name="Obornik M."/>
            <person name="Parker M.S."/>
            <person name="Palenik B."/>
            <person name="Pazour G.J."/>
            <person name="Richardson P.M."/>
            <person name="Rynearson T.A."/>
            <person name="Saito M.A."/>
            <person name="Schwartz D.C."/>
            <person name="Thamatrakoln K."/>
            <person name="Valentin K."/>
            <person name="Vardi A."/>
            <person name="Wilkerson F.P."/>
            <person name="Rokhsar D.S."/>
        </authorList>
    </citation>
    <scope>NUCLEOTIDE SEQUENCE [LARGE SCALE GENOMIC DNA]</scope>
    <source>
        <strain evidence="2 3">CCMP1335</strain>
    </source>
</reference>
<dbReference type="Proteomes" id="UP000001449">
    <property type="component" value="Chromosome 3"/>
</dbReference>
<sequence>MHDRPINVIIRVRTREQPQMPPQFAITDDDDGSVSVDDLQRGHGDGYTTSSPSCEVPHPTENKSSPLTLMVASLAILLASSTIFPDSSFAIQDTPPVPTSSTVDTPSLDTTTYKQSSYRSTALHNSIMMATVDLSAEDEKYFKELGLKLPTENRPQIMLNDRAVVGNPAQQQTKPIRDKANVRVPILQGLVYFPERARDAITRTYSTASSTASSTTETTKQPMDYYSDVLVITAVSINQPNGPILAGAKFPVSTVRFPFSFQMYEENLLLNRPGVKDAWYGTSSSSKEGGATNEDIILRARICPSDAASLPCDDVETKKYAEGVAKLISNLPGLNEGAVIRAPASLPLH</sequence>
<protein>
    <submittedName>
        <fullName evidence="2">Uncharacterized protein</fullName>
    </submittedName>
</protein>
<name>B8BXS0_THAPS</name>
<dbReference type="HOGENOM" id="CLU_795672_0_0_1"/>
<dbReference type="GeneID" id="7448741"/>
<accession>B8BXS0</accession>
<feature type="region of interest" description="Disordered" evidence="1">
    <location>
        <begin position="21"/>
        <end position="63"/>
    </location>
</feature>
<dbReference type="EMBL" id="CM000640">
    <property type="protein sequence ID" value="EED93755.1"/>
    <property type="molecule type" value="Genomic_DNA"/>
</dbReference>
<dbReference type="RefSeq" id="XP_002288319.1">
    <property type="nucleotide sequence ID" value="XM_002288283.1"/>
</dbReference>
<dbReference type="AlphaFoldDB" id="B8BXS0"/>
<dbReference type="KEGG" id="tps:THAPSDRAFT_3428"/>
<dbReference type="eggNOG" id="ENOG502QYJD">
    <property type="taxonomic scope" value="Eukaryota"/>
</dbReference>
<keyword evidence="3" id="KW-1185">Reference proteome</keyword>
<evidence type="ECO:0000313" key="3">
    <source>
        <dbReference type="Proteomes" id="UP000001449"/>
    </source>
</evidence>
<reference evidence="2 3" key="2">
    <citation type="journal article" date="2008" name="Nature">
        <title>The Phaeodactylum genome reveals the evolutionary history of diatom genomes.</title>
        <authorList>
            <person name="Bowler C."/>
            <person name="Allen A.E."/>
            <person name="Badger J.H."/>
            <person name="Grimwood J."/>
            <person name="Jabbari K."/>
            <person name="Kuo A."/>
            <person name="Maheswari U."/>
            <person name="Martens C."/>
            <person name="Maumus F."/>
            <person name="Otillar R.P."/>
            <person name="Rayko E."/>
            <person name="Salamov A."/>
            <person name="Vandepoele K."/>
            <person name="Beszteri B."/>
            <person name="Gruber A."/>
            <person name="Heijde M."/>
            <person name="Katinka M."/>
            <person name="Mock T."/>
            <person name="Valentin K."/>
            <person name="Verret F."/>
            <person name="Berges J.A."/>
            <person name="Brownlee C."/>
            <person name="Cadoret J.P."/>
            <person name="Chiovitti A."/>
            <person name="Choi C.J."/>
            <person name="Coesel S."/>
            <person name="De Martino A."/>
            <person name="Detter J.C."/>
            <person name="Durkin C."/>
            <person name="Falciatore A."/>
            <person name="Fournet J."/>
            <person name="Haruta M."/>
            <person name="Huysman M.J."/>
            <person name="Jenkins B.D."/>
            <person name="Jiroutova K."/>
            <person name="Jorgensen R.E."/>
            <person name="Joubert Y."/>
            <person name="Kaplan A."/>
            <person name="Kroger N."/>
            <person name="Kroth P.G."/>
            <person name="La Roche J."/>
            <person name="Lindquist E."/>
            <person name="Lommer M."/>
            <person name="Martin-Jezequel V."/>
            <person name="Lopez P.J."/>
            <person name="Lucas S."/>
            <person name="Mangogna M."/>
            <person name="McGinnis K."/>
            <person name="Medlin L.K."/>
            <person name="Montsant A."/>
            <person name="Oudot-Le Secq M.P."/>
            <person name="Napoli C."/>
            <person name="Obornik M."/>
            <person name="Parker M.S."/>
            <person name="Petit J.L."/>
            <person name="Porcel B.M."/>
            <person name="Poulsen N."/>
            <person name="Robison M."/>
            <person name="Rychlewski L."/>
            <person name="Rynearson T.A."/>
            <person name="Schmutz J."/>
            <person name="Shapiro H."/>
            <person name="Siaut M."/>
            <person name="Stanley M."/>
            <person name="Sussman M.R."/>
            <person name="Taylor A.R."/>
            <person name="Vardi A."/>
            <person name="von Dassow P."/>
            <person name="Vyverman W."/>
            <person name="Willis A."/>
            <person name="Wyrwicz L.S."/>
            <person name="Rokhsar D.S."/>
            <person name="Weissenbach J."/>
            <person name="Armbrust E.V."/>
            <person name="Green B.R."/>
            <person name="Van de Peer Y."/>
            <person name="Grigoriev I.V."/>
        </authorList>
    </citation>
    <scope>NUCLEOTIDE SEQUENCE [LARGE SCALE GENOMIC DNA]</scope>
    <source>
        <strain evidence="2 3">CCMP1335</strain>
    </source>
</reference>
<organism evidence="2 3">
    <name type="scientific">Thalassiosira pseudonana</name>
    <name type="common">Marine diatom</name>
    <name type="synonym">Cyclotella nana</name>
    <dbReference type="NCBI Taxonomy" id="35128"/>
    <lineage>
        <taxon>Eukaryota</taxon>
        <taxon>Sar</taxon>
        <taxon>Stramenopiles</taxon>
        <taxon>Ochrophyta</taxon>
        <taxon>Bacillariophyta</taxon>
        <taxon>Coscinodiscophyceae</taxon>
        <taxon>Thalassiosirophycidae</taxon>
        <taxon>Thalassiosirales</taxon>
        <taxon>Thalassiosiraceae</taxon>
        <taxon>Thalassiosira</taxon>
    </lineage>
</organism>
<evidence type="ECO:0000256" key="1">
    <source>
        <dbReference type="SAM" id="MobiDB-lite"/>
    </source>
</evidence>
<dbReference type="InParanoid" id="B8BXS0"/>
<gene>
    <name evidence="2" type="ORF">THAPSDRAFT_3428</name>
</gene>
<proteinExistence type="predicted"/>
<evidence type="ECO:0000313" key="2">
    <source>
        <dbReference type="EMBL" id="EED93755.1"/>
    </source>
</evidence>